<evidence type="ECO:0000256" key="1">
    <source>
        <dbReference type="SAM" id="MobiDB-lite"/>
    </source>
</evidence>
<dbReference type="Proteomes" id="UP001155660">
    <property type="component" value="Chromosome B5"/>
</dbReference>
<dbReference type="GeneID" id="109087066"/>
<dbReference type="GO" id="GO:0016607">
    <property type="term" value="C:nuclear speck"/>
    <property type="evidence" value="ECO:0007669"/>
    <property type="project" value="TreeGrafter"/>
</dbReference>
<protein>
    <submittedName>
        <fullName evidence="2">H/ACA ribonucleoprotein complex subunit 1 isoform X2</fullName>
    </submittedName>
</protein>
<feature type="region of interest" description="Disordered" evidence="1">
    <location>
        <begin position="113"/>
        <end position="159"/>
    </location>
</feature>
<feature type="region of interest" description="Disordered" evidence="1">
    <location>
        <begin position="1"/>
        <end position="25"/>
    </location>
</feature>
<feature type="compositionally biased region" description="Low complexity" evidence="1">
    <location>
        <begin position="197"/>
        <end position="206"/>
    </location>
</feature>
<dbReference type="RefSeq" id="XP_042580281.1">
    <property type="nucleotide sequence ID" value="XM_042724347.1"/>
</dbReference>
<sequence length="349" mass="37640">MGENDIQMESTEQMQEPHASTSDKIDLSLDDIIKLNKKEQKANRAANRAKTKRAVNRNNVLKKLHQVPQQQRGLRRGAQQYQGPGRVRGLRRQRGSGRGMISRRDSLNRAAAAATTGEQFDQSTFTSRGTFRGRGRGRGRGGGLSRGAFSTRGQRGGRPFVLDRGFAATKRAEKLQKYQTIRRKTSNQTRRGGAVLRGRSSRGASTSSLQGIHLQFNYKATTNQTAVYLNDRFTDLRLRGQGRGRGRGRGAVGEGGRGGGRGNIVGGGQGRGQGNIGGVRGRGRGNFMRGGRDRGRGRGNFMGGGRDRGRGNIMGGGRGRGGVGVTRGGRGLRRGRGGSRGADRTVTLQ</sequence>
<dbReference type="GO" id="GO:0006406">
    <property type="term" value="P:mRNA export from nucleus"/>
    <property type="evidence" value="ECO:0007669"/>
    <property type="project" value="InterPro"/>
</dbReference>
<feature type="compositionally biased region" description="Gly residues" evidence="1">
    <location>
        <begin position="312"/>
        <end position="329"/>
    </location>
</feature>
<gene>
    <name evidence="2" type="primary">si:dkey-17o15.2</name>
</gene>
<organism evidence="2">
    <name type="scientific">Cyprinus carpio</name>
    <name type="common">Common carp</name>
    <dbReference type="NCBI Taxonomy" id="7962"/>
    <lineage>
        <taxon>Eukaryota</taxon>
        <taxon>Metazoa</taxon>
        <taxon>Chordata</taxon>
        <taxon>Craniata</taxon>
        <taxon>Vertebrata</taxon>
        <taxon>Euteleostomi</taxon>
        <taxon>Actinopterygii</taxon>
        <taxon>Neopterygii</taxon>
        <taxon>Teleostei</taxon>
        <taxon>Ostariophysi</taxon>
        <taxon>Cypriniformes</taxon>
        <taxon>Cyprinidae</taxon>
        <taxon>Cyprininae</taxon>
        <taxon>Cyprinus</taxon>
    </lineage>
</organism>
<name>A0A9R0A175_CYPCA</name>
<dbReference type="PANTHER" id="PTHR21038">
    <property type="entry name" value="40-2-3 PROTEIN-RELATED"/>
    <property type="match status" value="1"/>
</dbReference>
<feature type="compositionally biased region" description="Low complexity" evidence="1">
    <location>
        <begin position="69"/>
        <end position="87"/>
    </location>
</feature>
<reference evidence="2" key="1">
    <citation type="submission" date="2025-08" db="UniProtKB">
        <authorList>
            <consortium name="RefSeq"/>
        </authorList>
    </citation>
    <scope>IDENTIFICATION</scope>
    <source>
        <tissue evidence="2">Muscle</tissue>
    </source>
</reference>
<dbReference type="GO" id="GO:1990904">
    <property type="term" value="C:ribonucleoprotein complex"/>
    <property type="evidence" value="ECO:0007669"/>
    <property type="project" value="UniProtKB-KW"/>
</dbReference>
<dbReference type="GO" id="GO:0003729">
    <property type="term" value="F:mRNA binding"/>
    <property type="evidence" value="ECO:0007669"/>
    <property type="project" value="InterPro"/>
</dbReference>
<dbReference type="AlphaFoldDB" id="A0A9R0A175"/>
<accession>A0A9R0A175</accession>
<feature type="region of interest" description="Disordered" evidence="1">
    <location>
        <begin position="183"/>
        <end position="206"/>
    </location>
</feature>
<evidence type="ECO:0000313" key="2">
    <source>
        <dbReference type="RefSeq" id="XP_042580281.1"/>
    </source>
</evidence>
<keyword evidence="2" id="KW-0687">Ribonucleoprotein</keyword>
<proteinExistence type="predicted"/>
<feature type="region of interest" description="Disordered" evidence="1">
    <location>
        <begin position="66"/>
        <end position="100"/>
    </location>
</feature>
<dbReference type="InterPro" id="IPR009782">
    <property type="entry name" value="FYTTD1"/>
</dbReference>
<dbReference type="PANTHER" id="PTHR21038:SF3">
    <property type="entry name" value="UAP56-INTERACTING FACTOR"/>
    <property type="match status" value="1"/>
</dbReference>
<feature type="region of interest" description="Disordered" evidence="1">
    <location>
        <begin position="239"/>
        <end position="349"/>
    </location>
</feature>
<feature type="compositionally biased region" description="Gly residues" evidence="1">
    <location>
        <begin position="249"/>
        <end position="280"/>
    </location>
</feature>